<dbReference type="SMART" id="SM00257">
    <property type="entry name" value="LysM"/>
    <property type="match status" value="1"/>
</dbReference>
<feature type="domain" description="LysM" evidence="3">
    <location>
        <begin position="84"/>
        <end position="134"/>
    </location>
</feature>
<keyword evidence="5" id="KW-1185">Reference proteome</keyword>
<reference evidence="4 5" key="1">
    <citation type="submission" date="2023-06" db="EMBL/GenBank/DDBJ databases">
        <title>Cellulomonas sp. MW4 Whole genome sequence.</title>
        <authorList>
            <person name="Park S."/>
        </authorList>
    </citation>
    <scope>NUCLEOTIDE SEQUENCE [LARGE SCALE GENOMIC DNA]</scope>
    <source>
        <strain evidence="4 5">MW4</strain>
    </source>
</reference>
<feature type="transmembrane region" description="Helical" evidence="2">
    <location>
        <begin position="52"/>
        <end position="70"/>
    </location>
</feature>
<comment type="caution">
    <text evidence="4">The sequence shown here is derived from an EMBL/GenBank/DDBJ whole genome shotgun (WGS) entry which is preliminary data.</text>
</comment>
<evidence type="ECO:0000256" key="2">
    <source>
        <dbReference type="SAM" id="Phobius"/>
    </source>
</evidence>
<dbReference type="SUPFAM" id="SSF54106">
    <property type="entry name" value="LysM domain"/>
    <property type="match status" value="1"/>
</dbReference>
<dbReference type="RefSeq" id="WP_289456249.1">
    <property type="nucleotide sequence ID" value="NZ_JAUCGQ010000002.1"/>
</dbReference>
<dbReference type="InterPro" id="IPR036779">
    <property type="entry name" value="LysM_dom_sf"/>
</dbReference>
<keyword evidence="2" id="KW-0812">Transmembrane</keyword>
<accession>A0ABT7SJ09</accession>
<protein>
    <submittedName>
        <fullName evidence="4">LysM peptidoglycan-binding domain-containing protein</fullName>
    </submittedName>
</protein>
<evidence type="ECO:0000313" key="4">
    <source>
        <dbReference type="EMBL" id="MDM7856168.1"/>
    </source>
</evidence>
<keyword evidence="2" id="KW-1133">Transmembrane helix</keyword>
<dbReference type="CDD" id="cd00118">
    <property type="entry name" value="LysM"/>
    <property type="match status" value="1"/>
</dbReference>
<feature type="region of interest" description="Disordered" evidence="1">
    <location>
        <begin position="1"/>
        <end position="36"/>
    </location>
</feature>
<organism evidence="4 5">
    <name type="scientific">Cellulomonas alba</name>
    <dbReference type="NCBI Taxonomy" id="3053467"/>
    <lineage>
        <taxon>Bacteria</taxon>
        <taxon>Bacillati</taxon>
        <taxon>Actinomycetota</taxon>
        <taxon>Actinomycetes</taxon>
        <taxon>Micrococcales</taxon>
        <taxon>Cellulomonadaceae</taxon>
        <taxon>Cellulomonas</taxon>
    </lineage>
</organism>
<keyword evidence="2" id="KW-0472">Membrane</keyword>
<dbReference type="InterPro" id="IPR018392">
    <property type="entry name" value="LysM"/>
</dbReference>
<evidence type="ECO:0000259" key="3">
    <source>
        <dbReference type="PROSITE" id="PS51782"/>
    </source>
</evidence>
<dbReference type="PROSITE" id="PS51782">
    <property type="entry name" value="LYSM"/>
    <property type="match status" value="1"/>
</dbReference>
<name>A0ABT7SJ09_9CELL</name>
<feature type="compositionally biased region" description="Low complexity" evidence="1">
    <location>
        <begin position="8"/>
        <end position="19"/>
    </location>
</feature>
<gene>
    <name evidence="4" type="ORF">QRT04_14620</name>
</gene>
<sequence>MSAMVLSPAPRTTALTPARTQRRAAADARVVPTAGGREPRPAALRLTLRGRLVLLLLALALGVGAVLFASQASADGTVSAQEVQRHVVAPGETLWRIAAGITPPGHDVRDTVDRLVRLNHLPSAGLMAGQIIVVPVG</sequence>
<dbReference type="Pfam" id="PF01476">
    <property type="entry name" value="LysM"/>
    <property type="match status" value="1"/>
</dbReference>
<dbReference type="Gene3D" id="3.10.350.10">
    <property type="entry name" value="LysM domain"/>
    <property type="match status" value="1"/>
</dbReference>
<dbReference type="Proteomes" id="UP001529338">
    <property type="component" value="Unassembled WGS sequence"/>
</dbReference>
<evidence type="ECO:0000313" key="5">
    <source>
        <dbReference type="Proteomes" id="UP001529338"/>
    </source>
</evidence>
<evidence type="ECO:0000256" key="1">
    <source>
        <dbReference type="SAM" id="MobiDB-lite"/>
    </source>
</evidence>
<dbReference type="EMBL" id="JAUCGQ010000002">
    <property type="protein sequence ID" value="MDM7856168.1"/>
    <property type="molecule type" value="Genomic_DNA"/>
</dbReference>
<proteinExistence type="predicted"/>